<dbReference type="PANTHER" id="PTHR35602:SF3">
    <property type="entry name" value="ESTERASE YQIA"/>
    <property type="match status" value="1"/>
</dbReference>
<organism evidence="1 2">
    <name type="scientific">Acinetobacter wuhouensis</name>
    <dbReference type="NCBI Taxonomy" id="1879050"/>
    <lineage>
        <taxon>Bacteria</taxon>
        <taxon>Pseudomonadati</taxon>
        <taxon>Pseudomonadota</taxon>
        <taxon>Gammaproteobacteria</taxon>
        <taxon>Moraxellales</taxon>
        <taxon>Moraxellaceae</taxon>
        <taxon>Acinetobacter</taxon>
    </lineage>
</organism>
<dbReference type="EMBL" id="CP033133">
    <property type="protein sequence ID" value="AYO55180.1"/>
    <property type="molecule type" value="Genomic_DNA"/>
</dbReference>
<dbReference type="PANTHER" id="PTHR35602">
    <property type="entry name" value="ESTERASE YQIA-RELATED"/>
    <property type="match status" value="1"/>
</dbReference>
<dbReference type="InterPro" id="IPR008886">
    <property type="entry name" value="UPF0227/Esterase_YqiA"/>
</dbReference>
<dbReference type="RefSeq" id="WP_087553189.1">
    <property type="nucleotide sequence ID" value="NZ_CP033133.1"/>
</dbReference>
<accession>A0A3G2T4H3</accession>
<evidence type="ECO:0000313" key="2">
    <source>
        <dbReference type="Proteomes" id="UP000279962"/>
    </source>
</evidence>
<evidence type="ECO:0000313" key="1">
    <source>
        <dbReference type="EMBL" id="AYO55180.1"/>
    </source>
</evidence>
<dbReference type="Pfam" id="PF05728">
    <property type="entry name" value="UPF0227"/>
    <property type="match status" value="1"/>
</dbReference>
<dbReference type="AlphaFoldDB" id="A0A3G2T4H3"/>
<dbReference type="Proteomes" id="UP000279962">
    <property type="component" value="Chromosome"/>
</dbReference>
<gene>
    <name evidence="1" type="ORF">CDG68_16625</name>
</gene>
<dbReference type="InterPro" id="IPR029058">
    <property type="entry name" value="AB_hydrolase_fold"/>
</dbReference>
<name>A0A3G2T4H3_9GAMM</name>
<dbReference type="Gene3D" id="3.40.50.1820">
    <property type="entry name" value="alpha/beta hydrolase"/>
    <property type="match status" value="1"/>
</dbReference>
<sequence length="167" mass="19413">MNCENTKILFLHGLDSSKESTKFHAIQSGKKYCIEIDYRNLNYKTVENLYHDIIEKIKPDLLIGHSLGAYWALKMSQSHRIPTIIANPSLSPDFRTDYPAINEHDLEHDIPQIAYIELGDEVLDMYQVAEQLEPYMQVETVEGGHHRLAQPENLNRLIDYMQHTFID</sequence>
<dbReference type="SUPFAM" id="SSF53474">
    <property type="entry name" value="alpha/beta-Hydrolases"/>
    <property type="match status" value="1"/>
</dbReference>
<reference evidence="1 2" key="1">
    <citation type="submission" date="2018-10" db="EMBL/GenBank/DDBJ databases">
        <title>The complete genome of Acinetobacter wuhouensis strain WCHAW010062.</title>
        <authorList>
            <person name="Hu Y."/>
            <person name="Long H."/>
            <person name="Feng Y."/>
            <person name="Zong Z."/>
        </authorList>
    </citation>
    <scope>NUCLEOTIDE SEQUENCE [LARGE SCALE GENOMIC DNA]</scope>
    <source>
        <strain evidence="1 2">WCHAW010062</strain>
    </source>
</reference>
<protein>
    <submittedName>
        <fullName evidence="1">Esterase</fullName>
    </submittedName>
</protein>
<proteinExistence type="predicted"/>